<proteinExistence type="predicted"/>
<dbReference type="AlphaFoldDB" id="A0A6A6IWT2"/>
<accession>A0A6A6IWT2</accession>
<feature type="non-terminal residue" evidence="1">
    <location>
        <position position="1"/>
    </location>
</feature>
<dbReference type="OrthoDB" id="2910287at2759"/>
<feature type="non-terminal residue" evidence="1">
    <location>
        <position position="140"/>
    </location>
</feature>
<dbReference type="GeneID" id="54576122"/>
<evidence type="ECO:0000313" key="2">
    <source>
        <dbReference type="Proteomes" id="UP000800094"/>
    </source>
</evidence>
<dbReference type="Proteomes" id="UP000800094">
    <property type="component" value="Unassembled WGS sequence"/>
</dbReference>
<gene>
    <name evidence="1" type="ORF">BU26DRAFT_400349</name>
</gene>
<evidence type="ECO:0000313" key="1">
    <source>
        <dbReference type="EMBL" id="KAF2254497.1"/>
    </source>
</evidence>
<reference evidence="1" key="1">
    <citation type="journal article" date="2020" name="Stud. Mycol.">
        <title>101 Dothideomycetes genomes: a test case for predicting lifestyles and emergence of pathogens.</title>
        <authorList>
            <person name="Haridas S."/>
            <person name="Albert R."/>
            <person name="Binder M."/>
            <person name="Bloem J."/>
            <person name="Labutti K."/>
            <person name="Salamov A."/>
            <person name="Andreopoulos B."/>
            <person name="Baker S."/>
            <person name="Barry K."/>
            <person name="Bills G."/>
            <person name="Bluhm B."/>
            <person name="Cannon C."/>
            <person name="Castanera R."/>
            <person name="Culley D."/>
            <person name="Daum C."/>
            <person name="Ezra D."/>
            <person name="Gonzalez J."/>
            <person name="Henrissat B."/>
            <person name="Kuo A."/>
            <person name="Liang C."/>
            <person name="Lipzen A."/>
            <person name="Lutzoni F."/>
            <person name="Magnuson J."/>
            <person name="Mondo S."/>
            <person name="Nolan M."/>
            <person name="Ohm R."/>
            <person name="Pangilinan J."/>
            <person name="Park H.-J."/>
            <person name="Ramirez L."/>
            <person name="Alfaro M."/>
            <person name="Sun H."/>
            <person name="Tritt A."/>
            <person name="Yoshinaga Y."/>
            <person name="Zwiers L.-H."/>
            <person name="Turgeon B."/>
            <person name="Goodwin S."/>
            <person name="Spatafora J."/>
            <person name="Crous P."/>
            <person name="Grigoriev I."/>
        </authorList>
    </citation>
    <scope>NUCLEOTIDE SEQUENCE</scope>
    <source>
        <strain evidence="1">CBS 122368</strain>
    </source>
</reference>
<name>A0A6A6IWT2_9PLEO</name>
<protein>
    <submittedName>
        <fullName evidence="1">Uncharacterized protein</fullName>
    </submittedName>
</protein>
<keyword evidence="2" id="KW-1185">Reference proteome</keyword>
<dbReference type="EMBL" id="ML987190">
    <property type="protein sequence ID" value="KAF2254497.1"/>
    <property type="molecule type" value="Genomic_DNA"/>
</dbReference>
<sequence>LQRRGLPGAVYICTDRNFRGDCAWIMPDNQCHIPGTGANAPKSIGPDPGGSCVLFKKADCTGNQVLTLRFPGLDWAIPEFGGLKCTVGSGILPAGNSQADPRLAGGTGSAERLKLKQILDGMEEDGFKEGMIGLEKGHYY</sequence>
<dbReference type="RefSeq" id="XP_033689501.1">
    <property type="nucleotide sequence ID" value="XM_033822792.1"/>
</dbReference>
<organism evidence="1 2">
    <name type="scientific">Trematosphaeria pertusa</name>
    <dbReference type="NCBI Taxonomy" id="390896"/>
    <lineage>
        <taxon>Eukaryota</taxon>
        <taxon>Fungi</taxon>
        <taxon>Dikarya</taxon>
        <taxon>Ascomycota</taxon>
        <taxon>Pezizomycotina</taxon>
        <taxon>Dothideomycetes</taxon>
        <taxon>Pleosporomycetidae</taxon>
        <taxon>Pleosporales</taxon>
        <taxon>Massarineae</taxon>
        <taxon>Trematosphaeriaceae</taxon>
        <taxon>Trematosphaeria</taxon>
    </lineage>
</organism>